<proteinExistence type="predicted"/>
<keyword evidence="2" id="KW-1185">Reference proteome</keyword>
<evidence type="ECO:0000313" key="1">
    <source>
        <dbReference type="EMBL" id="EQB11332.1"/>
    </source>
</evidence>
<dbReference type="EMBL" id="ATDP01000107">
    <property type="protein sequence ID" value="EQB11332.1"/>
    <property type="molecule type" value="Genomic_DNA"/>
</dbReference>
<dbReference type="Proteomes" id="UP000015531">
    <property type="component" value="Unassembled WGS sequence"/>
</dbReference>
<accession>T0HEB7</accession>
<name>T0HEB7_9SPHN</name>
<evidence type="ECO:0000313" key="2">
    <source>
        <dbReference type="Proteomes" id="UP000015531"/>
    </source>
</evidence>
<gene>
    <name evidence="1" type="ORF">RLDS_23300</name>
</gene>
<dbReference type="AlphaFoldDB" id="T0HEB7"/>
<protein>
    <submittedName>
        <fullName evidence="1">Uncharacterized protein</fullName>
    </submittedName>
</protein>
<sequence>MSLETGYRRKIAGQQVHFAAQTRTYRVSYRTTCQKIYSVGIGITLEFPYGTGKIGPG</sequence>
<comment type="caution">
    <text evidence="1">The sequence shown here is derived from an EMBL/GenBank/DDBJ whole genome shotgun (WGS) entry which is preliminary data.</text>
</comment>
<reference evidence="1 2" key="1">
    <citation type="journal article" date="2013" name="Genome Announc.">
        <title>Draft Genome Sequence of Sphingobium lactosutens Strain DS20T, Isolated from a Hexachlorocyclohexane Dumpsite.</title>
        <authorList>
            <person name="Kumar R."/>
            <person name="Dwivedi V."/>
            <person name="Negi V."/>
            <person name="Khurana J.P."/>
            <person name="Lal R."/>
        </authorList>
    </citation>
    <scope>NUCLEOTIDE SEQUENCE [LARGE SCALE GENOMIC DNA]</scope>
    <source>
        <strain evidence="1 2">DS20</strain>
    </source>
</reference>
<organism evidence="1 2">
    <name type="scientific">Sphingobium lactosutens DS20</name>
    <dbReference type="NCBI Taxonomy" id="1331060"/>
    <lineage>
        <taxon>Bacteria</taxon>
        <taxon>Pseudomonadati</taxon>
        <taxon>Pseudomonadota</taxon>
        <taxon>Alphaproteobacteria</taxon>
        <taxon>Sphingomonadales</taxon>
        <taxon>Sphingomonadaceae</taxon>
        <taxon>Sphingobium</taxon>
    </lineage>
</organism>